<dbReference type="EMBL" id="FOIC01000001">
    <property type="protein sequence ID" value="SES73834.1"/>
    <property type="molecule type" value="Genomic_DNA"/>
</dbReference>
<name>A0A1G6K479_9EURY</name>
<dbReference type="AlphaFoldDB" id="A0A1G6K479"/>
<evidence type="ECO:0000313" key="3">
    <source>
        <dbReference type="EMBL" id="SES73834.1"/>
    </source>
</evidence>
<reference evidence="4 5" key="2">
    <citation type="submission" date="2016-10" db="EMBL/GenBank/DDBJ databases">
        <authorList>
            <person name="Varghese N."/>
            <person name="Submissions S."/>
        </authorList>
    </citation>
    <scope>NUCLEOTIDE SEQUENCE [LARGE SCALE GENOMIC DNA]</scope>
    <source>
        <strain evidence="2 5">CDM_1</strain>
        <strain evidence="4">CDM_6</strain>
    </source>
</reference>
<sequence>MDKLSIAGLLGTLVIAALAALGVFGFADGTLIAASGEYVTATIGVLVVAVVVVAALIALGVGSKRWRANPYW</sequence>
<dbReference type="Proteomes" id="UP000199320">
    <property type="component" value="Unassembled WGS sequence"/>
</dbReference>
<feature type="transmembrane region" description="Helical" evidence="1">
    <location>
        <begin position="43"/>
        <end position="62"/>
    </location>
</feature>
<organism evidence="2 5">
    <name type="scientific">Natrinema hispanicum</name>
    <dbReference type="NCBI Taxonomy" id="392421"/>
    <lineage>
        <taxon>Archaea</taxon>
        <taxon>Methanobacteriati</taxon>
        <taxon>Methanobacteriota</taxon>
        <taxon>Stenosarchaea group</taxon>
        <taxon>Halobacteria</taxon>
        <taxon>Halobacteriales</taxon>
        <taxon>Natrialbaceae</taxon>
        <taxon>Natrinema</taxon>
    </lineage>
</organism>
<dbReference type="EMBL" id="FMZP01000002">
    <property type="protein sequence ID" value="SDC25743.1"/>
    <property type="molecule type" value="Genomic_DNA"/>
</dbReference>
<proteinExistence type="predicted"/>
<keyword evidence="1" id="KW-1133">Transmembrane helix</keyword>
<evidence type="ECO:0000313" key="4">
    <source>
        <dbReference type="Proteomes" id="UP000199320"/>
    </source>
</evidence>
<evidence type="ECO:0000313" key="2">
    <source>
        <dbReference type="EMBL" id="SDC25743.1"/>
    </source>
</evidence>
<dbReference type="Proteomes" id="UP000324021">
    <property type="component" value="Unassembled WGS sequence"/>
</dbReference>
<dbReference type="RefSeq" id="WP_092929309.1">
    <property type="nucleotide sequence ID" value="NZ_FMZP01000002.1"/>
</dbReference>
<keyword evidence="1" id="KW-0472">Membrane</keyword>
<protein>
    <recommendedName>
        <fullName evidence="6">Major facilitator superfamily (MFS) profile domain-containing protein</fullName>
    </recommendedName>
</protein>
<reference evidence="3" key="1">
    <citation type="submission" date="2016-10" db="EMBL/GenBank/DDBJ databases">
        <authorList>
            <person name="de Groot N.N."/>
        </authorList>
    </citation>
    <scope>NUCLEOTIDE SEQUENCE [LARGE SCALE GENOMIC DNA]</scope>
    <source>
        <strain evidence="3">CDM_6</strain>
    </source>
</reference>
<evidence type="ECO:0000313" key="5">
    <source>
        <dbReference type="Proteomes" id="UP000324021"/>
    </source>
</evidence>
<keyword evidence="1" id="KW-0812">Transmembrane</keyword>
<gene>
    <name evidence="3" type="ORF">SAMN04488694_101283</name>
    <name evidence="2" type="ORF">SAMN05192552_1002253</name>
</gene>
<evidence type="ECO:0008006" key="6">
    <source>
        <dbReference type="Google" id="ProtNLM"/>
    </source>
</evidence>
<keyword evidence="4" id="KW-1185">Reference proteome</keyword>
<evidence type="ECO:0000256" key="1">
    <source>
        <dbReference type="SAM" id="Phobius"/>
    </source>
</evidence>
<accession>A0A1G6K479</accession>